<dbReference type="Pfam" id="PF01487">
    <property type="entry name" value="DHquinase_I"/>
    <property type="match status" value="1"/>
</dbReference>
<reference evidence="6" key="1">
    <citation type="submission" date="2022-11" db="EMBL/GenBank/DDBJ databases">
        <authorList>
            <person name="Petersen C."/>
        </authorList>
    </citation>
    <scope>NUCLEOTIDE SEQUENCE</scope>
    <source>
        <strain evidence="6">IBT 34128</strain>
    </source>
</reference>
<dbReference type="InterPro" id="IPR001381">
    <property type="entry name" value="DHquinase_I"/>
</dbReference>
<dbReference type="SUPFAM" id="SSF53223">
    <property type="entry name" value="Aminoacid dehydrogenase-like, N-terminal domain"/>
    <property type="match status" value="1"/>
</dbReference>
<dbReference type="Gene3D" id="3.40.50.10860">
    <property type="entry name" value="Leucine Dehydrogenase, chain A, domain 1"/>
    <property type="match status" value="1"/>
</dbReference>
<evidence type="ECO:0000259" key="3">
    <source>
        <dbReference type="Pfam" id="PF01488"/>
    </source>
</evidence>
<gene>
    <name evidence="6" type="ORF">NUU61_005712</name>
</gene>
<dbReference type="Pfam" id="PF01488">
    <property type="entry name" value="Shikimate_DH"/>
    <property type="match status" value="1"/>
</dbReference>
<dbReference type="CDD" id="cd01065">
    <property type="entry name" value="NAD_bind_Shikimate_DH"/>
    <property type="match status" value="1"/>
</dbReference>
<accession>A0A9W9FA42</accession>
<dbReference type="InterPro" id="IPR046346">
    <property type="entry name" value="Aminoacid_DH-like_N_sf"/>
</dbReference>
<evidence type="ECO:0000313" key="6">
    <source>
        <dbReference type="EMBL" id="KAJ5096356.1"/>
    </source>
</evidence>
<dbReference type="Pfam" id="PF08501">
    <property type="entry name" value="Shikimate_dh_N"/>
    <property type="match status" value="1"/>
</dbReference>
<comment type="similarity">
    <text evidence="1">In the 2nd section; belongs to the type-I 3-dehydroquinase family.</text>
</comment>
<evidence type="ECO:0000313" key="7">
    <source>
        <dbReference type="Proteomes" id="UP001141434"/>
    </source>
</evidence>
<evidence type="ECO:0008006" key="8">
    <source>
        <dbReference type="Google" id="ProtNLM"/>
    </source>
</evidence>
<dbReference type="RefSeq" id="XP_056511907.1">
    <property type="nucleotide sequence ID" value="XM_056656294.1"/>
</dbReference>
<evidence type="ECO:0000256" key="1">
    <source>
        <dbReference type="ARBA" id="ARBA00006477"/>
    </source>
</evidence>
<dbReference type="InterPro" id="IPR022893">
    <property type="entry name" value="Shikimate_DH_fam"/>
</dbReference>
<dbReference type="AlphaFoldDB" id="A0A9W9FA42"/>
<dbReference type="InterPro" id="IPR036291">
    <property type="entry name" value="NAD(P)-bd_dom_sf"/>
</dbReference>
<sequence>MFTVCAPTTDMERSRSPPLNTSLVVCRQYDPDATLLLVGFFGAGKKTLGIIASIALRRRLVDFEASFRQEFQTSPQDYIALHGLQQYREVELRLSQDLLARNEKGCVIVGLGWIASHQQQLLLQDFARQHPVVYVRREDEELRQFVTSTPDKFERIFAMGNTFFESCSNFEFFNHTGQITQSRPRLPAYLKLKETERVFVEFLHRVFRLVHRQRRSADIMSAQHTYALQISPDQLNFGLDLEELESGADAIDLQMELGDISPRQLPGKMARYMATLRMHTRASIIVDLKPSTQSNMSTYSELLWMLLRLAPDFITCSLTCDAEFIQRLNAAKGHTRTIATHHQLTPLAGGPVSSDLLALHKQAQKLGFEALRMTGESRSLCDNLPCLALLQEMSGSSSIPIIAYNTGTFGRTSVCLNRTLSPVVLPQVKPTGVTLKEAQQALTSCFLIPAKTFTIFGQTTGYSLSPKMHNAAYTACGLPHLYDTLESQHVSDVRRLLNHEGHGGVTISLPYKTDILPYLDEISSDARDMNAVNTVVLDHVYDAAGERKTICRGYNTDYIGIRDCIHKHLSPANAIRDGTTALIIGAGGMANAAIYACYQLGIRKICIYNRTPDHAEKVADYFRRWAGSNPEESLHINILRSTKDPWPANLRLPTVAVSCIPSQEIGSQAPVTLQVSDEWLGSKTGGVFVEVAYGPSKTPLMEQVLRWASKGWIVVDGLTVLVEQGITQYELFTKRPAPIHVMRRVVLEQSMEYGISHF</sequence>
<protein>
    <recommendedName>
        <fullName evidence="8">Quinate repressor protein</fullName>
    </recommendedName>
</protein>
<dbReference type="InterPro" id="IPR041121">
    <property type="entry name" value="SDH_C"/>
</dbReference>
<dbReference type="PANTHER" id="PTHR21089">
    <property type="entry name" value="SHIKIMATE DEHYDROGENASE"/>
    <property type="match status" value="1"/>
</dbReference>
<feature type="domain" description="Shikimate dehydrogenase substrate binding N-terminal" evidence="4">
    <location>
        <begin position="455"/>
        <end position="535"/>
    </location>
</feature>
<dbReference type="InterPro" id="IPR006151">
    <property type="entry name" value="Shikm_DH/Glu-tRNA_Rdtase"/>
</dbReference>
<dbReference type="SUPFAM" id="SSF51735">
    <property type="entry name" value="NAD(P)-binding Rossmann-fold domains"/>
    <property type="match status" value="1"/>
</dbReference>
<dbReference type="Pfam" id="PF01202">
    <property type="entry name" value="SKI"/>
    <property type="match status" value="1"/>
</dbReference>
<dbReference type="Gene3D" id="3.20.20.70">
    <property type="entry name" value="Aldolase class I"/>
    <property type="match status" value="1"/>
</dbReference>
<evidence type="ECO:0000259" key="4">
    <source>
        <dbReference type="Pfam" id="PF08501"/>
    </source>
</evidence>
<proteinExistence type="inferred from homology"/>
<feature type="domain" description="Quinate/shikimate 5-dehydrogenase/glutamyl-tRNA reductase" evidence="3">
    <location>
        <begin position="578"/>
        <end position="623"/>
    </location>
</feature>
<dbReference type="EMBL" id="JAPMSZ010000007">
    <property type="protein sequence ID" value="KAJ5096356.1"/>
    <property type="molecule type" value="Genomic_DNA"/>
</dbReference>
<evidence type="ECO:0000256" key="2">
    <source>
        <dbReference type="ARBA" id="ARBA00009349"/>
    </source>
</evidence>
<dbReference type="InterPro" id="IPR013708">
    <property type="entry name" value="Shikimate_DH-bd_N"/>
</dbReference>
<organism evidence="6 7">
    <name type="scientific">Penicillium alfredii</name>
    <dbReference type="NCBI Taxonomy" id="1506179"/>
    <lineage>
        <taxon>Eukaryota</taxon>
        <taxon>Fungi</taxon>
        <taxon>Dikarya</taxon>
        <taxon>Ascomycota</taxon>
        <taxon>Pezizomycotina</taxon>
        <taxon>Eurotiomycetes</taxon>
        <taxon>Eurotiomycetidae</taxon>
        <taxon>Eurotiales</taxon>
        <taxon>Aspergillaceae</taxon>
        <taxon>Penicillium</taxon>
    </lineage>
</organism>
<dbReference type="GO" id="GO:0003855">
    <property type="term" value="F:3-dehydroquinate dehydratase activity"/>
    <property type="evidence" value="ECO:0007669"/>
    <property type="project" value="InterPro"/>
</dbReference>
<dbReference type="Proteomes" id="UP001141434">
    <property type="component" value="Unassembled WGS sequence"/>
</dbReference>
<dbReference type="OrthoDB" id="4415835at2759"/>
<dbReference type="Gene3D" id="3.40.50.300">
    <property type="entry name" value="P-loop containing nucleotide triphosphate hydrolases"/>
    <property type="match status" value="1"/>
</dbReference>
<dbReference type="GeneID" id="81395462"/>
<dbReference type="GO" id="GO:0009423">
    <property type="term" value="P:chorismate biosynthetic process"/>
    <property type="evidence" value="ECO:0007669"/>
    <property type="project" value="TreeGrafter"/>
</dbReference>
<dbReference type="GO" id="GO:0019632">
    <property type="term" value="P:shikimate metabolic process"/>
    <property type="evidence" value="ECO:0007669"/>
    <property type="project" value="TreeGrafter"/>
</dbReference>
<name>A0A9W9FA42_9EURO</name>
<dbReference type="Pfam" id="PF18317">
    <property type="entry name" value="SDH_C"/>
    <property type="match status" value="1"/>
</dbReference>
<dbReference type="GO" id="GO:0004764">
    <property type="term" value="F:shikimate 3-dehydrogenase (NADP+) activity"/>
    <property type="evidence" value="ECO:0007669"/>
    <property type="project" value="InterPro"/>
</dbReference>
<evidence type="ECO:0000259" key="5">
    <source>
        <dbReference type="Pfam" id="PF18317"/>
    </source>
</evidence>
<reference evidence="6" key="2">
    <citation type="journal article" date="2023" name="IMA Fungus">
        <title>Comparative genomic study of the Penicillium genus elucidates a diverse pangenome and 15 lateral gene transfer events.</title>
        <authorList>
            <person name="Petersen C."/>
            <person name="Sorensen T."/>
            <person name="Nielsen M.R."/>
            <person name="Sondergaard T.E."/>
            <person name="Sorensen J.L."/>
            <person name="Fitzpatrick D.A."/>
            <person name="Frisvad J.C."/>
            <person name="Nielsen K.L."/>
        </authorList>
    </citation>
    <scope>NUCLEOTIDE SEQUENCE</scope>
    <source>
        <strain evidence="6">IBT 34128</strain>
    </source>
</reference>
<feature type="domain" description="SDH C-terminal" evidence="5">
    <location>
        <begin position="717"/>
        <end position="747"/>
    </location>
</feature>
<dbReference type="CDD" id="cd00502">
    <property type="entry name" value="DHQase_I"/>
    <property type="match status" value="1"/>
</dbReference>
<dbReference type="Gene3D" id="3.40.50.720">
    <property type="entry name" value="NAD(P)-binding Rossmann-like Domain"/>
    <property type="match status" value="1"/>
</dbReference>
<dbReference type="InterPro" id="IPR031322">
    <property type="entry name" value="Shikimate/glucono_kinase"/>
</dbReference>
<dbReference type="SUPFAM" id="SSF51569">
    <property type="entry name" value="Aldolase"/>
    <property type="match status" value="1"/>
</dbReference>
<dbReference type="PANTHER" id="PTHR21089:SF1">
    <property type="entry name" value="BIFUNCTIONAL 3-DEHYDROQUINATE DEHYDRATASE_SHIKIMATE DEHYDROGENASE, CHLOROPLASTIC"/>
    <property type="match status" value="1"/>
</dbReference>
<comment type="similarity">
    <text evidence="2">In the N-terminal section; belongs to the shikimate kinase family.</text>
</comment>
<keyword evidence="7" id="KW-1185">Reference proteome</keyword>
<comment type="caution">
    <text evidence="6">The sequence shown here is derived from an EMBL/GenBank/DDBJ whole genome shotgun (WGS) entry which is preliminary data.</text>
</comment>
<dbReference type="InterPro" id="IPR027417">
    <property type="entry name" value="P-loop_NTPase"/>
</dbReference>
<dbReference type="InterPro" id="IPR013785">
    <property type="entry name" value="Aldolase_TIM"/>
</dbReference>